<evidence type="ECO:0000259" key="2">
    <source>
        <dbReference type="Pfam" id="PF07985"/>
    </source>
</evidence>
<organism evidence="3 4">
    <name type="scientific">Cytospora schulzeri</name>
    <dbReference type="NCBI Taxonomy" id="448051"/>
    <lineage>
        <taxon>Eukaryota</taxon>
        <taxon>Fungi</taxon>
        <taxon>Dikarya</taxon>
        <taxon>Ascomycota</taxon>
        <taxon>Pezizomycotina</taxon>
        <taxon>Sordariomycetes</taxon>
        <taxon>Sordariomycetidae</taxon>
        <taxon>Diaporthales</taxon>
        <taxon>Cytosporaceae</taxon>
        <taxon>Cytospora</taxon>
    </lineage>
</organism>
<dbReference type="Pfam" id="PF07985">
    <property type="entry name" value="SRR1"/>
    <property type="match status" value="1"/>
</dbReference>
<reference evidence="3 4" key="1">
    <citation type="submission" date="2015-09" db="EMBL/GenBank/DDBJ databases">
        <title>Host preference determinants of Valsa canker pathogens revealed by comparative genomics.</title>
        <authorList>
            <person name="Yin Z."/>
            <person name="Huang L."/>
        </authorList>
    </citation>
    <scope>NUCLEOTIDE SEQUENCE [LARGE SCALE GENOMIC DNA]</scope>
    <source>
        <strain evidence="3 4">03-1</strain>
    </source>
</reference>
<sequence>MSAFSPEDNNPWPPLKKQRFNHGPPDFDSVKDEISYEELQGLSEYERAREIVAWANWWFRPQWFCPEYLDYESWENAIKHAVPMPVDRVRHSGRPELSPTEEQILERVKEMYVHHMIEHGGELIRPELRPSAQDFLDGYNYYRGKWLGSYHQLGLERVLTTAKIPFVNKIVAFGTGSPAWTNIALRADLDPTNFGPSHGIRQLHQRRFTQYAILMWMAEFFRIQHGQPVEVYVQDPDLKATDEEAMERLGFIIMDGQYDYQQGFAMIDNNTLVYDAIIARSIYQIFMQYSYPAAVMTSPIYAAGDYSNLQDEDKFVILQHPDVEDGVPFLWPQPLHPAGPTKKAFGLMKNYYDEVSLLDEQKIPEERRRNMTQEDIYTELWGQVSQDISDYYKYLQEQADAEKAKLMAQGSFDELAHRNWTAQLRMRTECEQPPPDLNDIGFSGQNAHCLPGPNTLLVEDFGDPTLNQAGSPTRRENL</sequence>
<dbReference type="PANTHER" id="PTHR42080:SF1">
    <property type="entry name" value="SRR1-LIKE DOMAIN-CONTAINING PROTEIN"/>
    <property type="match status" value="1"/>
</dbReference>
<comment type="caution">
    <text evidence="3">The sequence shown here is derived from an EMBL/GenBank/DDBJ whole genome shotgun (WGS) entry which is preliminary data.</text>
</comment>
<proteinExistence type="predicted"/>
<name>A0A423X1K8_9PEZI</name>
<feature type="region of interest" description="Disordered" evidence="1">
    <location>
        <begin position="1"/>
        <end position="27"/>
    </location>
</feature>
<feature type="domain" description="SRR1-like" evidence="2">
    <location>
        <begin position="166"/>
        <end position="301"/>
    </location>
</feature>
<dbReference type="PANTHER" id="PTHR42080">
    <property type="entry name" value="SRR1 DOMAIN-CONTAINING PROTEIN"/>
    <property type="match status" value="1"/>
</dbReference>
<gene>
    <name evidence="3" type="ORF">VMCG_02387</name>
</gene>
<keyword evidence="4" id="KW-1185">Reference proteome</keyword>
<accession>A0A423X1K8</accession>
<evidence type="ECO:0000313" key="3">
    <source>
        <dbReference type="EMBL" id="ROW09613.1"/>
    </source>
</evidence>
<dbReference type="InterPro" id="IPR012942">
    <property type="entry name" value="SRR1-like"/>
</dbReference>
<dbReference type="OrthoDB" id="5240813at2759"/>
<evidence type="ECO:0000256" key="1">
    <source>
        <dbReference type="SAM" id="MobiDB-lite"/>
    </source>
</evidence>
<dbReference type="Proteomes" id="UP000283895">
    <property type="component" value="Unassembled WGS sequence"/>
</dbReference>
<dbReference type="EMBL" id="LKEA01000004">
    <property type="protein sequence ID" value="ROW09613.1"/>
    <property type="molecule type" value="Genomic_DNA"/>
</dbReference>
<evidence type="ECO:0000313" key="4">
    <source>
        <dbReference type="Proteomes" id="UP000283895"/>
    </source>
</evidence>
<dbReference type="AlphaFoldDB" id="A0A423X1K8"/>
<protein>
    <recommendedName>
        <fullName evidence="2">SRR1-like domain-containing protein</fullName>
    </recommendedName>
</protein>